<gene>
    <name evidence="1" type="ORF">GCM10017567_76720</name>
</gene>
<organism evidence="1 2">
    <name type="scientific">Amycolatopsis bullii</name>
    <dbReference type="NCBI Taxonomy" id="941987"/>
    <lineage>
        <taxon>Bacteria</taxon>
        <taxon>Bacillati</taxon>
        <taxon>Actinomycetota</taxon>
        <taxon>Actinomycetes</taxon>
        <taxon>Pseudonocardiales</taxon>
        <taxon>Pseudonocardiaceae</taxon>
        <taxon>Amycolatopsis</taxon>
    </lineage>
</organism>
<accession>A0ABQ3KQG6</accession>
<reference evidence="2" key="1">
    <citation type="journal article" date="2019" name="Int. J. Syst. Evol. Microbiol.">
        <title>The Global Catalogue of Microorganisms (GCM) 10K type strain sequencing project: providing services to taxonomists for standard genome sequencing and annotation.</title>
        <authorList>
            <consortium name="The Broad Institute Genomics Platform"/>
            <consortium name="The Broad Institute Genome Sequencing Center for Infectious Disease"/>
            <person name="Wu L."/>
            <person name="Ma J."/>
        </authorList>
    </citation>
    <scope>NUCLEOTIDE SEQUENCE [LARGE SCALE GENOMIC DNA]</scope>
    <source>
        <strain evidence="2">CGMCC 4.7680</strain>
    </source>
</reference>
<dbReference type="EMBL" id="BNAW01000056">
    <property type="protein sequence ID" value="GHG43313.1"/>
    <property type="molecule type" value="Genomic_DNA"/>
</dbReference>
<comment type="caution">
    <text evidence="1">The sequence shown here is derived from an EMBL/GenBank/DDBJ whole genome shotgun (WGS) entry which is preliminary data.</text>
</comment>
<proteinExistence type="predicted"/>
<evidence type="ECO:0000313" key="1">
    <source>
        <dbReference type="EMBL" id="GHG43313.1"/>
    </source>
</evidence>
<dbReference type="RefSeq" id="WP_191316225.1">
    <property type="nucleotide sequence ID" value="NZ_BNAW01000056.1"/>
</dbReference>
<keyword evidence="2" id="KW-1185">Reference proteome</keyword>
<name>A0ABQ3KQG6_9PSEU</name>
<sequence length="145" mass="16600">MTIETPAYFRHHDSPYRLDKTADGGLAGYILNWRTGRFVEDNDKIDDVLFAQAGDIGALTEQQFVIRTEDLRREYLRGGGPIFALYDTISAMHSVAREEGRPLSREEAALKVSLYRRTFRMWEDEFARLDAGEPPTFSYTSTLAQ</sequence>
<evidence type="ECO:0000313" key="2">
    <source>
        <dbReference type="Proteomes" id="UP000649955"/>
    </source>
</evidence>
<dbReference type="Proteomes" id="UP000649955">
    <property type="component" value="Unassembled WGS sequence"/>
</dbReference>
<protein>
    <submittedName>
        <fullName evidence="1">Uncharacterized protein</fullName>
    </submittedName>
</protein>